<keyword evidence="1" id="KW-0812">Transmembrane</keyword>
<keyword evidence="1" id="KW-0472">Membrane</keyword>
<dbReference type="PANTHER" id="PTHR31325">
    <property type="entry name" value="OS01G0798800 PROTEIN-RELATED"/>
    <property type="match status" value="1"/>
</dbReference>
<keyword evidence="1" id="KW-1133">Transmembrane helix</keyword>
<evidence type="ECO:0000313" key="4">
    <source>
        <dbReference type="Proteomes" id="UP000604825"/>
    </source>
</evidence>
<evidence type="ECO:0000259" key="2">
    <source>
        <dbReference type="Pfam" id="PF13968"/>
    </source>
</evidence>
<dbReference type="AlphaFoldDB" id="A0A811RCD1"/>
<gene>
    <name evidence="3" type="ORF">NCGR_LOCUS50925</name>
</gene>
<reference evidence="3" key="1">
    <citation type="submission" date="2020-10" db="EMBL/GenBank/DDBJ databases">
        <authorList>
            <person name="Han B."/>
            <person name="Lu T."/>
            <person name="Zhao Q."/>
            <person name="Huang X."/>
            <person name="Zhao Y."/>
        </authorList>
    </citation>
    <scope>NUCLEOTIDE SEQUENCE</scope>
</reference>
<dbReference type="EMBL" id="CAJGYO010000014">
    <property type="protein sequence ID" value="CAD6267620.1"/>
    <property type="molecule type" value="Genomic_DNA"/>
</dbReference>
<accession>A0A811RCD1</accession>
<name>A0A811RCD1_9POAL</name>
<dbReference type="InterPro" id="IPR025315">
    <property type="entry name" value="DUF4220"/>
</dbReference>
<sequence>MQSSTFRNELVVVRACFLLGCADGIAACSIDGSDQQARTMLNQAAQIVYVLFLLLSYPSSLHLQIRVVLFNVVKLSMRLWGFLLAGSREHTLAEENRFITRRDRLMPRMDVEETEMWTFRWQLLRRFTGCYPTRKEYETSWNPPGDVEEHEWEYRITEVELGFLFDFFYARHPSLHQTLVPETLVFSAAVTLSLCALFSPALLRYRGPDPEGDDALVGSSAAAVATGFDIWLTRLTIVLFLMVESFQYMTLLFSDWHKVSMACRFSVSSKSVGFHIFKLCSFECSDFKIFFHLWHGGGPNYEAELRNWEAMQAAEWSDVVKRGPPPQRQPTHLTGANAIPIHGHHRLPLASFSMEFSNFKFHNNPGRRLVFTRINFGN</sequence>
<keyword evidence="4" id="KW-1185">Reference proteome</keyword>
<protein>
    <recommendedName>
        <fullName evidence="2">DUF4220 domain-containing protein</fullName>
    </recommendedName>
</protein>
<organism evidence="3 4">
    <name type="scientific">Miscanthus lutarioriparius</name>
    <dbReference type="NCBI Taxonomy" id="422564"/>
    <lineage>
        <taxon>Eukaryota</taxon>
        <taxon>Viridiplantae</taxon>
        <taxon>Streptophyta</taxon>
        <taxon>Embryophyta</taxon>
        <taxon>Tracheophyta</taxon>
        <taxon>Spermatophyta</taxon>
        <taxon>Magnoliopsida</taxon>
        <taxon>Liliopsida</taxon>
        <taxon>Poales</taxon>
        <taxon>Poaceae</taxon>
        <taxon>PACMAD clade</taxon>
        <taxon>Panicoideae</taxon>
        <taxon>Andropogonodae</taxon>
        <taxon>Andropogoneae</taxon>
        <taxon>Saccharinae</taxon>
        <taxon>Miscanthus</taxon>
    </lineage>
</organism>
<feature type="domain" description="DUF4220" evidence="2">
    <location>
        <begin position="3"/>
        <end position="281"/>
    </location>
</feature>
<dbReference type="OrthoDB" id="677696at2759"/>
<proteinExistence type="predicted"/>
<evidence type="ECO:0000313" key="3">
    <source>
        <dbReference type="EMBL" id="CAD6267620.1"/>
    </source>
</evidence>
<evidence type="ECO:0000256" key="1">
    <source>
        <dbReference type="SAM" id="Phobius"/>
    </source>
</evidence>
<comment type="caution">
    <text evidence="3">The sequence shown here is derived from an EMBL/GenBank/DDBJ whole genome shotgun (WGS) entry which is preliminary data.</text>
</comment>
<feature type="transmembrane region" description="Helical" evidence="1">
    <location>
        <begin position="44"/>
        <end position="69"/>
    </location>
</feature>
<dbReference type="Proteomes" id="UP000604825">
    <property type="component" value="Unassembled WGS sequence"/>
</dbReference>
<dbReference type="Pfam" id="PF13968">
    <property type="entry name" value="DUF4220"/>
    <property type="match status" value="1"/>
</dbReference>